<dbReference type="GO" id="GO:0006952">
    <property type="term" value="P:defense response"/>
    <property type="evidence" value="ECO:0007669"/>
    <property type="project" value="UniProtKB-KW"/>
</dbReference>
<dbReference type="Proteomes" id="UP001159364">
    <property type="component" value="Linkage Group LG01"/>
</dbReference>
<name>A0AAV8U6C9_9ROSI</name>
<dbReference type="AlphaFoldDB" id="A0AAV8U6C9"/>
<evidence type="ECO:0000256" key="7">
    <source>
        <dbReference type="ARBA" id="ARBA00023265"/>
    </source>
</evidence>
<keyword evidence="6 8" id="KW-0472">Membrane</keyword>
<sequence length="196" mass="22391">MVHSRSKRKLMVGMHISTSRSFPSFAQPHYYSFVAVEVAASVVKHLLAVGTKLEHVITQLAQEVAEKHVAVKGELLVQPSDSSFWFKQHKAVLFLIHIILFQNSFELTFFFWIAVRFNKHFHKNMRCSLHAISGIDADMMLKCWCNIVSPPALWESRLFYPQTCYRGICSVCLQLQYLTSLSIGNTDGKFIPKGNI</sequence>
<dbReference type="EMBL" id="JAIWQS010000001">
    <property type="protein sequence ID" value="KAJ8773885.1"/>
    <property type="molecule type" value="Genomic_DNA"/>
</dbReference>
<keyword evidence="3 8" id="KW-0812">Transmembrane</keyword>
<protein>
    <submittedName>
        <fullName evidence="9">Uncharacterized protein</fullName>
    </submittedName>
</protein>
<organism evidence="9 10">
    <name type="scientific">Erythroxylum novogranatense</name>
    <dbReference type="NCBI Taxonomy" id="1862640"/>
    <lineage>
        <taxon>Eukaryota</taxon>
        <taxon>Viridiplantae</taxon>
        <taxon>Streptophyta</taxon>
        <taxon>Embryophyta</taxon>
        <taxon>Tracheophyta</taxon>
        <taxon>Spermatophyta</taxon>
        <taxon>Magnoliopsida</taxon>
        <taxon>eudicotyledons</taxon>
        <taxon>Gunneridae</taxon>
        <taxon>Pentapetalae</taxon>
        <taxon>rosids</taxon>
        <taxon>fabids</taxon>
        <taxon>Malpighiales</taxon>
        <taxon>Erythroxylaceae</taxon>
        <taxon>Erythroxylum</taxon>
    </lineage>
</organism>
<evidence type="ECO:0000256" key="2">
    <source>
        <dbReference type="ARBA" id="ARBA00006574"/>
    </source>
</evidence>
<dbReference type="PANTHER" id="PTHR31942:SF52">
    <property type="entry name" value="MLO-LIKE PROTEIN 1"/>
    <property type="match status" value="1"/>
</dbReference>
<dbReference type="PANTHER" id="PTHR31942">
    <property type="entry name" value="MLO-LIKE PROTEIN 1"/>
    <property type="match status" value="1"/>
</dbReference>
<keyword evidence="5 8" id="KW-1133">Transmembrane helix</keyword>
<comment type="caution">
    <text evidence="9">The sequence shown here is derived from an EMBL/GenBank/DDBJ whole genome shotgun (WGS) entry which is preliminary data.</text>
</comment>
<accession>A0AAV8U6C9</accession>
<evidence type="ECO:0000256" key="5">
    <source>
        <dbReference type="ARBA" id="ARBA00022989"/>
    </source>
</evidence>
<reference evidence="9 10" key="1">
    <citation type="submission" date="2021-09" db="EMBL/GenBank/DDBJ databases">
        <title>Genomic insights and catalytic innovation underlie evolution of tropane alkaloids biosynthesis.</title>
        <authorList>
            <person name="Wang Y.-J."/>
            <person name="Tian T."/>
            <person name="Huang J.-P."/>
            <person name="Huang S.-X."/>
        </authorList>
    </citation>
    <scope>NUCLEOTIDE SEQUENCE [LARGE SCALE GENOMIC DNA]</scope>
    <source>
        <strain evidence="9">KIB-2018</strain>
        <tissue evidence="9">Leaf</tissue>
    </source>
</reference>
<comment type="subcellular location">
    <subcellularLocation>
        <location evidence="1">Membrane</location>
        <topology evidence="1">Multi-pass membrane protein</topology>
    </subcellularLocation>
</comment>
<feature type="transmembrane region" description="Helical" evidence="8">
    <location>
        <begin position="92"/>
        <end position="115"/>
    </location>
</feature>
<proteinExistence type="inferred from homology"/>
<keyword evidence="7" id="KW-0568">Pathogenesis-related protein</keyword>
<evidence type="ECO:0000256" key="3">
    <source>
        <dbReference type="ARBA" id="ARBA00022692"/>
    </source>
</evidence>
<dbReference type="GO" id="GO:0016020">
    <property type="term" value="C:membrane"/>
    <property type="evidence" value="ECO:0007669"/>
    <property type="project" value="UniProtKB-SubCell"/>
</dbReference>
<gene>
    <name evidence="9" type="ORF">K2173_009316</name>
</gene>
<dbReference type="InterPro" id="IPR004326">
    <property type="entry name" value="Mlo"/>
</dbReference>
<evidence type="ECO:0000256" key="1">
    <source>
        <dbReference type="ARBA" id="ARBA00004141"/>
    </source>
</evidence>
<evidence type="ECO:0000313" key="9">
    <source>
        <dbReference type="EMBL" id="KAJ8773885.1"/>
    </source>
</evidence>
<dbReference type="Pfam" id="PF03094">
    <property type="entry name" value="Mlo"/>
    <property type="match status" value="1"/>
</dbReference>
<evidence type="ECO:0000256" key="4">
    <source>
        <dbReference type="ARBA" id="ARBA00022821"/>
    </source>
</evidence>
<keyword evidence="4" id="KW-0611">Plant defense</keyword>
<evidence type="ECO:0000313" key="10">
    <source>
        <dbReference type="Proteomes" id="UP001159364"/>
    </source>
</evidence>
<evidence type="ECO:0000256" key="8">
    <source>
        <dbReference type="SAM" id="Phobius"/>
    </source>
</evidence>
<comment type="similarity">
    <text evidence="2">Belongs to the MLO family.</text>
</comment>
<evidence type="ECO:0000256" key="6">
    <source>
        <dbReference type="ARBA" id="ARBA00023136"/>
    </source>
</evidence>
<keyword evidence="10" id="KW-1185">Reference proteome</keyword>